<dbReference type="AlphaFoldDB" id="A0A194X5R3"/>
<reference evidence="3 4" key="1">
    <citation type="submission" date="2015-10" db="EMBL/GenBank/DDBJ databases">
        <title>Full genome of DAOMC 229536 Phialocephala scopiformis, a fungal endophyte of spruce producing the potent anti-insectan compound rugulosin.</title>
        <authorList>
            <consortium name="DOE Joint Genome Institute"/>
            <person name="Walker A.K."/>
            <person name="Frasz S.L."/>
            <person name="Seifert K.A."/>
            <person name="Miller J.D."/>
            <person name="Mondo S.J."/>
            <person name="Labutti K."/>
            <person name="Lipzen A."/>
            <person name="Dockter R."/>
            <person name="Kennedy M."/>
            <person name="Grigoriev I.V."/>
            <person name="Spatafora J.W."/>
        </authorList>
    </citation>
    <scope>NUCLEOTIDE SEQUENCE [LARGE SCALE GENOMIC DNA]</scope>
    <source>
        <strain evidence="3 4">CBS 120377</strain>
    </source>
</reference>
<keyword evidence="1" id="KW-1133">Transmembrane helix</keyword>
<evidence type="ECO:0000256" key="1">
    <source>
        <dbReference type="SAM" id="Phobius"/>
    </source>
</evidence>
<organism evidence="3 4">
    <name type="scientific">Mollisia scopiformis</name>
    <name type="common">Conifer needle endophyte fungus</name>
    <name type="synonym">Phialocephala scopiformis</name>
    <dbReference type="NCBI Taxonomy" id="149040"/>
    <lineage>
        <taxon>Eukaryota</taxon>
        <taxon>Fungi</taxon>
        <taxon>Dikarya</taxon>
        <taxon>Ascomycota</taxon>
        <taxon>Pezizomycotina</taxon>
        <taxon>Leotiomycetes</taxon>
        <taxon>Helotiales</taxon>
        <taxon>Mollisiaceae</taxon>
        <taxon>Mollisia</taxon>
    </lineage>
</organism>
<feature type="signal peptide" evidence="2">
    <location>
        <begin position="1"/>
        <end position="28"/>
    </location>
</feature>
<dbReference type="GeneID" id="28832433"/>
<sequence>MARSAASSFTLAVLPFLFLAMFVTSAVATTASVGLTTASAVPSPTANGTYTKPAPTNSGSVAATSSIVGAAAIPDAQYSAFFALTVAIFGSFALGLGL</sequence>
<feature type="chain" id="PRO_5008267926" evidence="2">
    <location>
        <begin position="29"/>
        <end position="98"/>
    </location>
</feature>
<name>A0A194X5R3_MOLSC</name>
<evidence type="ECO:0000256" key="2">
    <source>
        <dbReference type="SAM" id="SignalP"/>
    </source>
</evidence>
<evidence type="ECO:0000313" key="4">
    <source>
        <dbReference type="Proteomes" id="UP000070700"/>
    </source>
</evidence>
<keyword evidence="4" id="KW-1185">Reference proteome</keyword>
<keyword evidence="1" id="KW-0812">Transmembrane</keyword>
<evidence type="ECO:0000313" key="3">
    <source>
        <dbReference type="EMBL" id="KUJ15525.1"/>
    </source>
</evidence>
<keyword evidence="2" id="KW-0732">Signal</keyword>
<dbReference type="Proteomes" id="UP000070700">
    <property type="component" value="Unassembled WGS sequence"/>
</dbReference>
<feature type="transmembrane region" description="Helical" evidence="1">
    <location>
        <begin position="78"/>
        <end position="97"/>
    </location>
</feature>
<proteinExistence type="predicted"/>
<dbReference type="EMBL" id="KQ947418">
    <property type="protein sequence ID" value="KUJ15525.1"/>
    <property type="molecule type" value="Genomic_DNA"/>
</dbReference>
<protein>
    <submittedName>
        <fullName evidence="3">Uncharacterized protein</fullName>
    </submittedName>
</protein>
<dbReference type="InParanoid" id="A0A194X5R3"/>
<gene>
    <name evidence="3" type="ORF">LY89DRAFT_783655</name>
</gene>
<keyword evidence="1" id="KW-0472">Membrane</keyword>
<accession>A0A194X5R3</accession>
<dbReference type="RefSeq" id="XP_018069880.1">
    <property type="nucleotide sequence ID" value="XM_018222707.1"/>
</dbReference>
<dbReference type="KEGG" id="psco:LY89DRAFT_783655"/>